<dbReference type="InterPro" id="IPR027417">
    <property type="entry name" value="P-loop_NTPase"/>
</dbReference>
<sequence>ETEAKYLLGEERLKGIYRRLPDWMRNDPALDSKTQWGLENGSMAHAFPTGVGDSYTATFALIDEADLVDDLGMMLPSINPTIQAGGKLVLVSRVNKRRPNSAFKTIYKAAQLGKNSYAPIFIAWDAHPGRDQAWYNRQLADLGSMDDMTEQYPATDTEALSRSTAGRIYPEFAWENVNENAVYDPAHPILAVCDDGYTNPRCILLIQERPLDGEPDRIVVFREYYQRYQIASQSLDEIWGDPKNPADKGWGFPLAEFLYYDPSAASFAAEAQKRGMATWGAFNSVDEGVKVVRKFILDGNGQRRLQIHPSCEHLIEEMFDYSEKETQGSGDDPKP</sequence>
<dbReference type="Gene3D" id="3.30.420.280">
    <property type="match status" value="1"/>
</dbReference>
<dbReference type="AlphaFoldDB" id="A0A0F8YGF3"/>
<dbReference type="Gene3D" id="3.40.50.300">
    <property type="entry name" value="P-loop containing nucleotide triphosphate hydrolases"/>
    <property type="match status" value="1"/>
</dbReference>
<reference evidence="1" key="1">
    <citation type="journal article" date="2015" name="Nature">
        <title>Complex archaea that bridge the gap between prokaryotes and eukaryotes.</title>
        <authorList>
            <person name="Spang A."/>
            <person name="Saw J.H."/>
            <person name="Jorgensen S.L."/>
            <person name="Zaremba-Niedzwiedzka K."/>
            <person name="Martijn J."/>
            <person name="Lind A.E."/>
            <person name="van Eijk R."/>
            <person name="Schleper C."/>
            <person name="Guy L."/>
            <person name="Ettema T.J."/>
        </authorList>
    </citation>
    <scope>NUCLEOTIDE SEQUENCE</scope>
</reference>
<proteinExistence type="predicted"/>
<comment type="caution">
    <text evidence="1">The sequence shown here is derived from an EMBL/GenBank/DDBJ whole genome shotgun (WGS) entry which is preliminary data.</text>
</comment>
<name>A0A0F8YGF3_9ZZZZ</name>
<organism evidence="1">
    <name type="scientific">marine sediment metagenome</name>
    <dbReference type="NCBI Taxonomy" id="412755"/>
    <lineage>
        <taxon>unclassified sequences</taxon>
        <taxon>metagenomes</taxon>
        <taxon>ecological metagenomes</taxon>
    </lineage>
</organism>
<evidence type="ECO:0000313" key="1">
    <source>
        <dbReference type="EMBL" id="KKK47101.1"/>
    </source>
</evidence>
<evidence type="ECO:0008006" key="2">
    <source>
        <dbReference type="Google" id="ProtNLM"/>
    </source>
</evidence>
<gene>
    <name evidence="1" type="ORF">LCGC14_3158590</name>
</gene>
<feature type="non-terminal residue" evidence="1">
    <location>
        <position position="1"/>
    </location>
</feature>
<accession>A0A0F8YGF3</accession>
<feature type="non-terminal residue" evidence="1">
    <location>
        <position position="335"/>
    </location>
</feature>
<protein>
    <recommendedName>
        <fullName evidence="2">Terminase large subunit gp17-like C-terminal domain-containing protein</fullName>
    </recommendedName>
</protein>
<dbReference type="EMBL" id="LAZR01069749">
    <property type="protein sequence ID" value="KKK47101.1"/>
    <property type="molecule type" value="Genomic_DNA"/>
</dbReference>